<protein>
    <submittedName>
        <fullName evidence="3">Autotransporter outer membrane beta-barrel domain-containing protein</fullName>
    </submittedName>
</protein>
<dbReference type="InterPro" id="IPR005546">
    <property type="entry name" value="Autotransporte_beta"/>
</dbReference>
<proteinExistence type="predicted"/>
<dbReference type="SMART" id="SM00869">
    <property type="entry name" value="Autotransporter"/>
    <property type="match status" value="1"/>
</dbReference>
<dbReference type="Gene3D" id="2.160.20.20">
    <property type="match status" value="1"/>
</dbReference>
<accession>A0ABY3EQF1</accession>
<feature type="compositionally biased region" description="Pro residues" evidence="1">
    <location>
        <begin position="774"/>
        <end position="802"/>
    </location>
</feature>
<dbReference type="SUPFAM" id="SSF103515">
    <property type="entry name" value="Autotransporter"/>
    <property type="match status" value="1"/>
</dbReference>
<evidence type="ECO:0000259" key="2">
    <source>
        <dbReference type="PROSITE" id="PS51208"/>
    </source>
</evidence>
<dbReference type="PROSITE" id="PS51208">
    <property type="entry name" value="AUTOTRANSPORTER"/>
    <property type="match status" value="1"/>
</dbReference>
<dbReference type="PANTHER" id="PTHR12338">
    <property type="entry name" value="AUTOTRANSPORTER"/>
    <property type="match status" value="1"/>
</dbReference>
<dbReference type="PANTHER" id="PTHR12338:SF5">
    <property type="entry name" value="ANTIGEN 43-RELATED"/>
    <property type="match status" value="1"/>
</dbReference>
<dbReference type="PRINTS" id="PR01484">
    <property type="entry name" value="PRTACTNFAMLY"/>
</dbReference>
<gene>
    <name evidence="3" type="ORF">FGG12_09265</name>
</gene>
<dbReference type="InterPro" id="IPR036709">
    <property type="entry name" value="Autotransporte_beta_dom_sf"/>
</dbReference>
<dbReference type="InterPro" id="IPR003991">
    <property type="entry name" value="Pertactin_virulence_factor"/>
</dbReference>
<dbReference type="InterPro" id="IPR011050">
    <property type="entry name" value="Pectin_lyase_fold/virulence"/>
</dbReference>
<feature type="domain" description="Autotransporter" evidence="2">
    <location>
        <begin position="845"/>
        <end position="1121"/>
    </location>
</feature>
<name>A0ABY3EQF1_9BURK</name>
<dbReference type="Pfam" id="PF18883">
    <property type="entry name" value="AC_1"/>
    <property type="match status" value="1"/>
</dbReference>
<dbReference type="Proteomes" id="UP000318943">
    <property type="component" value="Unassembled WGS sequence"/>
</dbReference>
<dbReference type="InterPro" id="IPR043990">
    <property type="entry name" value="AC_1"/>
</dbReference>
<dbReference type="SUPFAM" id="SSF51126">
    <property type="entry name" value="Pectin lyase-like"/>
    <property type="match status" value="1"/>
</dbReference>
<keyword evidence="4" id="KW-1185">Reference proteome</keyword>
<dbReference type="EMBL" id="VCIZ01000004">
    <property type="protein sequence ID" value="TSP13084.1"/>
    <property type="molecule type" value="Genomic_DNA"/>
</dbReference>
<evidence type="ECO:0000313" key="3">
    <source>
        <dbReference type="EMBL" id="TSP13084.1"/>
    </source>
</evidence>
<dbReference type="Gene3D" id="2.40.128.130">
    <property type="entry name" value="Autotransporter beta-domain"/>
    <property type="match status" value="1"/>
</dbReference>
<reference evidence="3 4" key="1">
    <citation type="submission" date="2019-05" db="EMBL/GenBank/DDBJ databases">
        <title>Whole genome sequence analysis of Cupriavidus campinensis S14E4C strain.</title>
        <authorList>
            <person name="Abbaszade G."/>
            <person name="Szabo A."/>
            <person name="Toumi M."/>
            <person name="Toth E."/>
        </authorList>
    </citation>
    <scope>NUCLEOTIDE SEQUENCE [LARGE SCALE GENOMIC DNA]</scope>
    <source>
        <strain evidence="3 4">S14E4C</strain>
    </source>
</reference>
<feature type="region of interest" description="Disordered" evidence="1">
    <location>
        <begin position="769"/>
        <end position="803"/>
    </location>
</feature>
<dbReference type="Pfam" id="PF03797">
    <property type="entry name" value="Autotransporter"/>
    <property type="match status" value="1"/>
</dbReference>
<dbReference type="NCBIfam" id="TIGR01414">
    <property type="entry name" value="autotrans_barl"/>
    <property type="match status" value="1"/>
</dbReference>
<dbReference type="CDD" id="cd01344">
    <property type="entry name" value="PL2_Passenger_AT"/>
    <property type="match status" value="1"/>
</dbReference>
<organism evidence="3 4">
    <name type="scientific">Cupriavidus campinensis</name>
    <dbReference type="NCBI Taxonomy" id="151783"/>
    <lineage>
        <taxon>Bacteria</taxon>
        <taxon>Pseudomonadati</taxon>
        <taxon>Pseudomonadota</taxon>
        <taxon>Betaproteobacteria</taxon>
        <taxon>Burkholderiales</taxon>
        <taxon>Burkholderiaceae</taxon>
        <taxon>Cupriavidus</taxon>
    </lineage>
</organism>
<dbReference type="InterPro" id="IPR012332">
    <property type="entry name" value="Autotransporter_pectin_lyase_C"/>
</dbReference>
<dbReference type="InterPro" id="IPR050909">
    <property type="entry name" value="Bact_Autotransporter_VF"/>
</dbReference>
<sequence>MVVLSRRCRVMAQSTQTLTRMFLERAHMKTFKAKLAAATLVAPYSLLHAQVVTVPSSTSTVRLQTLDPAATNFEAPAGTVIAVATDDGLNANNTRNWNLVNRGTITGTNDGISLGALTPGGSRFENYGTVSTSATTGVGPFGGLYANSGATVINHAGATISSGDRAIHMGAPGTVTNNGLLQGGQDTVIFVQGGTFTQGATGQVSGLNGVVFSANTLAGTNAGLIRVAGTGLWVRGGAAGTFDNTGGTIEVIATGGLRTAVVADTGAKLDLVGGFVLAAGGFSRGLVAQDVQSTINARDLSIEADGNQARAANAIAGGVTTVTNTSMTARGPGSAGVVALTAGRVQVSGGTVTTTGADGDGLVAYGDSAGGAGGVVVADGVRISTSGATAYGARAAGAGTGTPASVTMTGGSVETSGDGAIGLVAITQTTLTAGNVAVTTRGVGSEGATARNAARLVMNGGSVTTTGNDAVGLSTVGSGEPDQVGAVNDPDAAIIPGASVGGASLAATGVTVNTSGTGSHGVRVRGDSVLSLVDSTVTASGAGANAVQYEAAGGAGTLTAAGSTLVSQQGAGIAMNGGTMNVSMTTSSLHGSAALFNVTGGGTLNLNADAGSTLTGAALTEAGSTSNLVLRDSTWNLTGDSRLTTLNNDPSQILFSAPVGGVFKTLTVGQYSGDGVIGLNTYLGGDGSPSDKLVIDGGTASGTSRLRVTNAGGPGLVTSASGIQLVDTINGGTTQAGAFSIDGRAVAGPYEYRLFRGSIDGTAPQAWYLRSEQDPPPPPPDPAPGPAPSPAPDPVPDVPRPVRPLYRPEVGAYLANQRLSGQMFVHSLHDRRGEPQYAEGVGLVGQGKPGAGWLRMVGKWEGGRSKDGVFKTSTDSFLLQGGAELATWQAGGVASRLHAGVMGSYGYASSDAEAQANSAHAKGKVEGWSLGIYGTWYQDDEKKHGAYADAWFQYGWFSNRVEGDQLPTVKYSANGLAVSGEVGYAMPLRGGWVVEPQAQLIYVDYNESDIDEPNGTRVRGASASGILTRLGVRTHRTFVREDGRKLQPYVTLNWWYSDTESHIAFNQVQLGSMYPRNRFEAKVGMNLALNKSWSGWTSVSGAWGQQDYYQYAVRVGVRYAW</sequence>
<comment type="caution">
    <text evidence="3">The sequence shown here is derived from an EMBL/GenBank/DDBJ whole genome shotgun (WGS) entry which is preliminary data.</text>
</comment>
<dbReference type="InterPro" id="IPR006315">
    <property type="entry name" value="OM_autotransptr_brl_dom"/>
</dbReference>
<evidence type="ECO:0000313" key="4">
    <source>
        <dbReference type="Proteomes" id="UP000318943"/>
    </source>
</evidence>
<evidence type="ECO:0000256" key="1">
    <source>
        <dbReference type="SAM" id="MobiDB-lite"/>
    </source>
</evidence>